<dbReference type="GO" id="GO:0009401">
    <property type="term" value="P:phosphoenolpyruvate-dependent sugar phosphotransferase system"/>
    <property type="evidence" value="ECO:0007669"/>
    <property type="project" value="UniProtKB-KW"/>
</dbReference>
<keyword evidence="4" id="KW-0963">Cytoplasm</keyword>
<proteinExistence type="predicted"/>
<feature type="domain" description="HPr" evidence="6">
    <location>
        <begin position="1"/>
        <end position="87"/>
    </location>
</feature>
<comment type="function">
    <text evidence="1">General (non sugar-specific) component of the phosphoenolpyruvate-dependent sugar phosphotransferase system (sugar PTS). This major carbohydrate active-transport system catalyzes the phosphorylation of incoming sugar substrates concomitantly with their translocation across the cell membrane. The phosphoryl group from phosphoenolpyruvate (PEP) is transferred to the phosphoryl carrier protein HPr by enzyme I. Phospho-HPr then transfers it to the PTS EIIA domain.</text>
</comment>
<dbReference type="PROSITE" id="PS00589">
    <property type="entry name" value="PTS_HPR_SER"/>
    <property type="match status" value="1"/>
</dbReference>
<evidence type="ECO:0000313" key="8">
    <source>
        <dbReference type="Proteomes" id="UP000190285"/>
    </source>
</evidence>
<dbReference type="PROSITE" id="PS00369">
    <property type="entry name" value="PTS_HPR_HIS"/>
    <property type="match status" value="1"/>
</dbReference>
<dbReference type="PROSITE" id="PS51350">
    <property type="entry name" value="PTS_HPR_DOM"/>
    <property type="match status" value="1"/>
</dbReference>
<keyword evidence="5" id="KW-0598">Phosphotransferase system</keyword>
<dbReference type="GO" id="GO:0005737">
    <property type="term" value="C:cytoplasm"/>
    <property type="evidence" value="ECO:0007669"/>
    <property type="project" value="UniProtKB-SubCell"/>
</dbReference>
<evidence type="ECO:0000256" key="3">
    <source>
        <dbReference type="ARBA" id="ARBA00020422"/>
    </source>
</evidence>
<dbReference type="Pfam" id="PF00381">
    <property type="entry name" value="PTS-HPr"/>
    <property type="match status" value="1"/>
</dbReference>
<evidence type="ECO:0000256" key="1">
    <source>
        <dbReference type="ARBA" id="ARBA00003681"/>
    </source>
</evidence>
<dbReference type="InterPro" id="IPR001020">
    <property type="entry name" value="PTS_HPr_His_P_site"/>
</dbReference>
<name>A0A1T5MIZ5_9FIRM</name>
<evidence type="ECO:0000256" key="5">
    <source>
        <dbReference type="ARBA" id="ARBA00022683"/>
    </source>
</evidence>
<evidence type="ECO:0000313" key="7">
    <source>
        <dbReference type="EMBL" id="SKC87849.1"/>
    </source>
</evidence>
<evidence type="ECO:0000259" key="6">
    <source>
        <dbReference type="PROSITE" id="PS51350"/>
    </source>
</evidence>
<dbReference type="PANTHER" id="PTHR33705">
    <property type="entry name" value="PHOSPHOCARRIER PROTEIN HPR"/>
    <property type="match status" value="1"/>
</dbReference>
<dbReference type="PANTHER" id="PTHR33705:SF2">
    <property type="entry name" value="PHOSPHOCARRIER PROTEIN NPR"/>
    <property type="match status" value="1"/>
</dbReference>
<dbReference type="PRINTS" id="PR00107">
    <property type="entry name" value="PHOSPHOCPHPR"/>
</dbReference>
<dbReference type="CDD" id="cd00367">
    <property type="entry name" value="PTS-HPr_like"/>
    <property type="match status" value="1"/>
</dbReference>
<dbReference type="NCBIfam" id="TIGR01003">
    <property type="entry name" value="PTS_HPr_family"/>
    <property type="match status" value="1"/>
</dbReference>
<dbReference type="EMBL" id="FUZT01000016">
    <property type="protein sequence ID" value="SKC87849.1"/>
    <property type="molecule type" value="Genomic_DNA"/>
</dbReference>
<dbReference type="SUPFAM" id="SSF55594">
    <property type="entry name" value="HPr-like"/>
    <property type="match status" value="1"/>
</dbReference>
<comment type="subcellular location">
    <subcellularLocation>
        <location evidence="2">Cytoplasm</location>
    </subcellularLocation>
</comment>
<evidence type="ECO:0000256" key="2">
    <source>
        <dbReference type="ARBA" id="ARBA00004496"/>
    </source>
</evidence>
<dbReference type="RefSeq" id="WP_079495279.1">
    <property type="nucleotide sequence ID" value="NZ_FUZT01000016.1"/>
</dbReference>
<dbReference type="STRING" id="36842.SAMN02194393_04762"/>
<dbReference type="InterPro" id="IPR035895">
    <property type="entry name" value="HPr-like_sf"/>
</dbReference>
<accession>A0A1T5MIZ5</accession>
<dbReference type="InterPro" id="IPR002114">
    <property type="entry name" value="PTS_HPr_Ser_P_site"/>
</dbReference>
<reference evidence="7 8" key="1">
    <citation type="submission" date="2017-02" db="EMBL/GenBank/DDBJ databases">
        <authorList>
            <person name="Peterson S.W."/>
        </authorList>
    </citation>
    <scope>NUCLEOTIDE SEQUENCE [LARGE SCALE GENOMIC DNA]</scope>
    <source>
        <strain evidence="7 8">M1</strain>
    </source>
</reference>
<dbReference type="InterPro" id="IPR000032">
    <property type="entry name" value="HPr-like"/>
</dbReference>
<sequence>MRKIEVVLRNETGLHARPASIFVKEASKYSSDIKVVKDGQEYNAKSIMGILSMGAGKGIKLTIIAEGQDEIKAVSELKNLIGSNFEE</sequence>
<dbReference type="Proteomes" id="UP000190285">
    <property type="component" value="Unassembled WGS sequence"/>
</dbReference>
<evidence type="ECO:0000256" key="4">
    <source>
        <dbReference type="ARBA" id="ARBA00022490"/>
    </source>
</evidence>
<dbReference type="Gene3D" id="3.30.1340.10">
    <property type="entry name" value="HPr-like"/>
    <property type="match status" value="1"/>
</dbReference>
<gene>
    <name evidence="7" type="ORF">SAMN02194393_04762</name>
</gene>
<protein>
    <recommendedName>
        <fullName evidence="3">Phosphocarrier protein HPr</fullName>
    </recommendedName>
</protein>
<dbReference type="AlphaFoldDB" id="A0A1T5MIZ5"/>
<dbReference type="OrthoDB" id="9809047at2"/>
<keyword evidence="8" id="KW-1185">Reference proteome</keyword>
<organism evidence="7 8">
    <name type="scientific">Maledivibacter halophilus</name>
    <dbReference type="NCBI Taxonomy" id="36842"/>
    <lineage>
        <taxon>Bacteria</taxon>
        <taxon>Bacillati</taxon>
        <taxon>Bacillota</taxon>
        <taxon>Clostridia</taxon>
        <taxon>Peptostreptococcales</taxon>
        <taxon>Caminicellaceae</taxon>
        <taxon>Maledivibacter</taxon>
    </lineage>
</organism>
<dbReference type="InterPro" id="IPR050399">
    <property type="entry name" value="HPr"/>
</dbReference>